<name>A0A2P2QR52_RHIMU</name>
<evidence type="ECO:0000313" key="1">
    <source>
        <dbReference type="EMBL" id="MBX69354.1"/>
    </source>
</evidence>
<dbReference type="EMBL" id="GGEC01088870">
    <property type="protein sequence ID" value="MBX69354.1"/>
    <property type="molecule type" value="Transcribed_RNA"/>
</dbReference>
<organism evidence="1">
    <name type="scientific">Rhizophora mucronata</name>
    <name type="common">Asiatic mangrove</name>
    <dbReference type="NCBI Taxonomy" id="61149"/>
    <lineage>
        <taxon>Eukaryota</taxon>
        <taxon>Viridiplantae</taxon>
        <taxon>Streptophyta</taxon>
        <taxon>Embryophyta</taxon>
        <taxon>Tracheophyta</taxon>
        <taxon>Spermatophyta</taxon>
        <taxon>Magnoliopsida</taxon>
        <taxon>eudicotyledons</taxon>
        <taxon>Gunneridae</taxon>
        <taxon>Pentapetalae</taxon>
        <taxon>rosids</taxon>
        <taxon>fabids</taxon>
        <taxon>Malpighiales</taxon>
        <taxon>Rhizophoraceae</taxon>
        <taxon>Rhizophora</taxon>
    </lineage>
</organism>
<sequence length="29" mass="3490">MISQNFKLLLCRLAPLRIIYSQFYNIIAF</sequence>
<protein>
    <submittedName>
        <fullName evidence="1">Uncharacterized protein</fullName>
    </submittedName>
</protein>
<dbReference type="AlphaFoldDB" id="A0A2P2QR52"/>
<reference evidence="1" key="1">
    <citation type="submission" date="2018-02" db="EMBL/GenBank/DDBJ databases">
        <title>Rhizophora mucronata_Transcriptome.</title>
        <authorList>
            <person name="Meera S.P."/>
            <person name="Sreeshan A."/>
            <person name="Augustine A."/>
        </authorList>
    </citation>
    <scope>NUCLEOTIDE SEQUENCE</scope>
    <source>
        <tissue evidence="1">Leaf</tissue>
    </source>
</reference>
<accession>A0A2P2QR52</accession>
<proteinExistence type="predicted"/>